<evidence type="ECO:0000313" key="3">
    <source>
        <dbReference type="Proteomes" id="UP000712600"/>
    </source>
</evidence>
<name>A0A8S9R1W0_BRACR</name>
<accession>A0A8S9R1W0</accession>
<organism evidence="2 3">
    <name type="scientific">Brassica cretica</name>
    <name type="common">Mustard</name>
    <dbReference type="NCBI Taxonomy" id="69181"/>
    <lineage>
        <taxon>Eukaryota</taxon>
        <taxon>Viridiplantae</taxon>
        <taxon>Streptophyta</taxon>
        <taxon>Embryophyta</taxon>
        <taxon>Tracheophyta</taxon>
        <taxon>Spermatophyta</taxon>
        <taxon>Magnoliopsida</taxon>
        <taxon>eudicotyledons</taxon>
        <taxon>Gunneridae</taxon>
        <taxon>Pentapetalae</taxon>
        <taxon>rosids</taxon>
        <taxon>malvids</taxon>
        <taxon>Brassicales</taxon>
        <taxon>Brassicaceae</taxon>
        <taxon>Brassiceae</taxon>
        <taxon>Brassica</taxon>
    </lineage>
</organism>
<proteinExistence type="predicted"/>
<sequence length="134" mass="14802">MRGSSNLFEGRRSETNIDQSTSCAVDRQRSAQNQARLPAVLNPKSHHIYRNTSVLCHCLREVRKTKLDSDSNSAIPAKATKLFNSSSSLSLSDSSSLTPSMDLSFLFFSAQSHTQLECVHTLCIHDAESLAFLL</sequence>
<reference evidence="2" key="1">
    <citation type="submission" date="2019-12" db="EMBL/GenBank/DDBJ databases">
        <title>Genome sequencing and annotation of Brassica cretica.</title>
        <authorList>
            <person name="Studholme D.J."/>
            <person name="Sarris P."/>
        </authorList>
    </citation>
    <scope>NUCLEOTIDE SEQUENCE</scope>
    <source>
        <strain evidence="2">PFS-109/04</strain>
        <tissue evidence="2">Leaf</tissue>
    </source>
</reference>
<evidence type="ECO:0000256" key="1">
    <source>
        <dbReference type="SAM" id="MobiDB-lite"/>
    </source>
</evidence>
<evidence type="ECO:0000313" key="2">
    <source>
        <dbReference type="EMBL" id="KAF3556370.1"/>
    </source>
</evidence>
<dbReference type="EMBL" id="QGKX02000996">
    <property type="protein sequence ID" value="KAF3556370.1"/>
    <property type="molecule type" value="Genomic_DNA"/>
</dbReference>
<comment type="caution">
    <text evidence="2">The sequence shown here is derived from an EMBL/GenBank/DDBJ whole genome shotgun (WGS) entry which is preliminary data.</text>
</comment>
<protein>
    <submittedName>
        <fullName evidence="2">Uncharacterized protein</fullName>
    </submittedName>
</protein>
<dbReference type="Proteomes" id="UP000712600">
    <property type="component" value="Unassembled WGS sequence"/>
</dbReference>
<gene>
    <name evidence="2" type="ORF">F2Q69_00013540</name>
</gene>
<dbReference type="AlphaFoldDB" id="A0A8S9R1W0"/>
<feature type="region of interest" description="Disordered" evidence="1">
    <location>
        <begin position="1"/>
        <end position="37"/>
    </location>
</feature>